<dbReference type="InterPro" id="IPR005484">
    <property type="entry name" value="Ribosomal_uL18_bac/plant/anim"/>
</dbReference>
<keyword evidence="3 7" id="KW-0694">RNA-binding</keyword>
<dbReference type="SUPFAM" id="SSF53137">
    <property type="entry name" value="Translational machinery components"/>
    <property type="match status" value="1"/>
</dbReference>
<reference evidence="8 9" key="1">
    <citation type="submission" date="2018-06" db="EMBL/GenBank/DDBJ databases">
        <authorList>
            <consortium name="Pathogen Informatics"/>
            <person name="Doyle S."/>
        </authorList>
    </citation>
    <scope>NUCLEOTIDE SEQUENCE [LARGE SCALE GENOMIC DNA]</scope>
    <source>
        <strain evidence="8 9">NCTC13315</strain>
    </source>
</reference>
<dbReference type="GO" id="GO:0006412">
    <property type="term" value="P:translation"/>
    <property type="evidence" value="ECO:0007669"/>
    <property type="project" value="UniProtKB-UniRule"/>
</dbReference>
<sequence length="118" mass="12885">MSIRTSRIRRGMKAKAIQRNSDRPRLVVYRSACNIYSQIVVGGENGDIVLVSCSTLDTELKSSLSGTKVEQSHQVGKLLGERAKAKKISDVAFDRSGYKYHGRVKALADGARAAGLNF</sequence>
<dbReference type="OrthoDB" id="9810939at2"/>
<dbReference type="HAMAP" id="MF_01337_B">
    <property type="entry name" value="Ribosomal_uL18_B"/>
    <property type="match status" value="1"/>
</dbReference>
<comment type="subunit">
    <text evidence="7">Part of the 50S ribosomal subunit; part of the 5S rRNA/L5/L18/L25 subcomplex. Contacts the 5S and 23S rRNAs.</text>
</comment>
<dbReference type="InterPro" id="IPR004389">
    <property type="entry name" value="Ribosomal_uL18_bac-type"/>
</dbReference>
<dbReference type="Pfam" id="PF00861">
    <property type="entry name" value="Ribosomal_L18p"/>
    <property type="match status" value="1"/>
</dbReference>
<dbReference type="EMBL" id="UGNV01000001">
    <property type="protein sequence ID" value="STX27764.1"/>
    <property type="molecule type" value="Genomic_DNA"/>
</dbReference>
<keyword evidence="5 7" id="KW-0687">Ribonucleoprotein</keyword>
<dbReference type="PANTHER" id="PTHR12899">
    <property type="entry name" value="39S RIBOSOMAL PROTEIN L18, MITOCHONDRIAL"/>
    <property type="match status" value="1"/>
</dbReference>
<name>A0A378I5K9_9GAMM</name>
<evidence type="ECO:0000256" key="7">
    <source>
        <dbReference type="HAMAP-Rule" id="MF_01337"/>
    </source>
</evidence>
<organism evidence="8 9">
    <name type="scientific">Legionella beliardensis</name>
    <dbReference type="NCBI Taxonomy" id="91822"/>
    <lineage>
        <taxon>Bacteria</taxon>
        <taxon>Pseudomonadati</taxon>
        <taxon>Pseudomonadota</taxon>
        <taxon>Gammaproteobacteria</taxon>
        <taxon>Legionellales</taxon>
        <taxon>Legionellaceae</taxon>
        <taxon>Legionella</taxon>
    </lineage>
</organism>
<comment type="similarity">
    <text evidence="1 7">Belongs to the universal ribosomal protein uL18 family.</text>
</comment>
<gene>
    <name evidence="7 8" type="primary">rplR</name>
    <name evidence="8" type="ORF">NCTC13315_00280</name>
</gene>
<dbReference type="RefSeq" id="WP_115301557.1">
    <property type="nucleotide sequence ID" value="NZ_CAAAHO010000015.1"/>
</dbReference>
<evidence type="ECO:0000313" key="9">
    <source>
        <dbReference type="Proteomes" id="UP000254968"/>
    </source>
</evidence>
<protein>
    <recommendedName>
        <fullName evidence="6 7">Large ribosomal subunit protein uL18</fullName>
    </recommendedName>
</protein>
<dbReference type="FunFam" id="3.30.420.100:FF:000001">
    <property type="entry name" value="50S ribosomal protein L18"/>
    <property type="match status" value="1"/>
</dbReference>
<proteinExistence type="inferred from homology"/>
<dbReference type="AlphaFoldDB" id="A0A378I5K9"/>
<dbReference type="CDD" id="cd00432">
    <property type="entry name" value="Ribosomal_L18_L5e"/>
    <property type="match status" value="1"/>
</dbReference>
<evidence type="ECO:0000256" key="5">
    <source>
        <dbReference type="ARBA" id="ARBA00023274"/>
    </source>
</evidence>
<dbReference type="GO" id="GO:0008097">
    <property type="term" value="F:5S rRNA binding"/>
    <property type="evidence" value="ECO:0007669"/>
    <property type="project" value="TreeGrafter"/>
</dbReference>
<evidence type="ECO:0000256" key="1">
    <source>
        <dbReference type="ARBA" id="ARBA00007116"/>
    </source>
</evidence>
<evidence type="ECO:0000256" key="4">
    <source>
        <dbReference type="ARBA" id="ARBA00022980"/>
    </source>
</evidence>
<evidence type="ECO:0000256" key="3">
    <source>
        <dbReference type="ARBA" id="ARBA00022884"/>
    </source>
</evidence>
<dbReference type="NCBIfam" id="TIGR00060">
    <property type="entry name" value="L18_bact"/>
    <property type="match status" value="1"/>
</dbReference>
<dbReference type="PANTHER" id="PTHR12899:SF3">
    <property type="entry name" value="LARGE RIBOSOMAL SUBUNIT PROTEIN UL18M"/>
    <property type="match status" value="1"/>
</dbReference>
<dbReference type="InterPro" id="IPR057268">
    <property type="entry name" value="Ribosomal_L18"/>
</dbReference>
<keyword evidence="2 7" id="KW-0699">rRNA-binding</keyword>
<evidence type="ECO:0000256" key="2">
    <source>
        <dbReference type="ARBA" id="ARBA00022730"/>
    </source>
</evidence>
<dbReference type="GO" id="GO:0022625">
    <property type="term" value="C:cytosolic large ribosomal subunit"/>
    <property type="evidence" value="ECO:0007669"/>
    <property type="project" value="TreeGrafter"/>
</dbReference>
<dbReference type="GO" id="GO:0003735">
    <property type="term" value="F:structural constituent of ribosome"/>
    <property type="evidence" value="ECO:0007669"/>
    <property type="project" value="InterPro"/>
</dbReference>
<evidence type="ECO:0000313" key="8">
    <source>
        <dbReference type="EMBL" id="STX27764.1"/>
    </source>
</evidence>
<dbReference type="Gene3D" id="3.30.420.100">
    <property type="match status" value="1"/>
</dbReference>
<keyword evidence="4 7" id="KW-0689">Ribosomal protein</keyword>
<dbReference type="Proteomes" id="UP000254968">
    <property type="component" value="Unassembled WGS sequence"/>
</dbReference>
<accession>A0A378I5K9</accession>
<evidence type="ECO:0000256" key="6">
    <source>
        <dbReference type="ARBA" id="ARBA00035197"/>
    </source>
</evidence>
<keyword evidence="9" id="KW-1185">Reference proteome</keyword>
<comment type="function">
    <text evidence="7">This is one of the proteins that bind and probably mediate the attachment of the 5S RNA into the large ribosomal subunit, where it forms part of the central protuberance.</text>
</comment>